<dbReference type="PANTHER" id="PTHR46082">
    <property type="entry name" value="ATP/GTP-BINDING PROTEIN-RELATED"/>
    <property type="match status" value="1"/>
</dbReference>
<dbReference type="Pfam" id="PF13374">
    <property type="entry name" value="TPR_10"/>
    <property type="match status" value="2"/>
</dbReference>
<evidence type="ECO:0000313" key="1">
    <source>
        <dbReference type="EMBL" id="KAG9249104.1"/>
    </source>
</evidence>
<protein>
    <recommendedName>
        <fullName evidence="3">NB-ARC domain-containing protein</fullName>
    </recommendedName>
</protein>
<dbReference type="AlphaFoldDB" id="A0A9P8CJ39"/>
<dbReference type="PANTHER" id="PTHR46082:SF11">
    <property type="entry name" value="AAA+ ATPASE DOMAIN-CONTAINING PROTEIN-RELATED"/>
    <property type="match status" value="1"/>
</dbReference>
<dbReference type="OrthoDB" id="5086500at2759"/>
<dbReference type="InterPro" id="IPR029058">
    <property type="entry name" value="AB_hydrolase_fold"/>
</dbReference>
<dbReference type="Gene3D" id="3.40.50.300">
    <property type="entry name" value="P-loop containing nucleotide triphosphate hydrolases"/>
    <property type="match status" value="1"/>
</dbReference>
<dbReference type="SUPFAM" id="SSF53474">
    <property type="entry name" value="alpha/beta-Hydrolases"/>
    <property type="match status" value="1"/>
</dbReference>
<dbReference type="Proteomes" id="UP000887226">
    <property type="component" value="Unassembled WGS sequence"/>
</dbReference>
<organism evidence="1 2">
    <name type="scientific">Calycina marina</name>
    <dbReference type="NCBI Taxonomy" id="1763456"/>
    <lineage>
        <taxon>Eukaryota</taxon>
        <taxon>Fungi</taxon>
        <taxon>Dikarya</taxon>
        <taxon>Ascomycota</taxon>
        <taxon>Pezizomycotina</taxon>
        <taxon>Leotiomycetes</taxon>
        <taxon>Helotiales</taxon>
        <taxon>Pezizellaceae</taxon>
        <taxon>Calycina</taxon>
    </lineage>
</organism>
<gene>
    <name evidence="1" type="ORF">BJ878DRAFT_151483</name>
</gene>
<evidence type="ECO:0008006" key="3">
    <source>
        <dbReference type="Google" id="ProtNLM"/>
    </source>
</evidence>
<dbReference type="InterPro" id="IPR053137">
    <property type="entry name" value="NLR-like"/>
</dbReference>
<name>A0A9P8CJ39_9HELO</name>
<reference evidence="1" key="1">
    <citation type="journal article" date="2021" name="IMA Fungus">
        <title>Genomic characterization of three marine fungi, including Emericellopsis atlantica sp. nov. with signatures of a generalist lifestyle and marine biomass degradation.</title>
        <authorList>
            <person name="Hagestad O.C."/>
            <person name="Hou L."/>
            <person name="Andersen J.H."/>
            <person name="Hansen E.H."/>
            <person name="Altermark B."/>
            <person name="Li C."/>
            <person name="Kuhnert E."/>
            <person name="Cox R.J."/>
            <person name="Crous P.W."/>
            <person name="Spatafora J.W."/>
            <person name="Lail K."/>
            <person name="Amirebrahimi M."/>
            <person name="Lipzen A."/>
            <person name="Pangilinan J."/>
            <person name="Andreopoulos W."/>
            <person name="Hayes R.D."/>
            <person name="Ng V."/>
            <person name="Grigoriev I.V."/>
            <person name="Jackson S.A."/>
            <person name="Sutton T.D.S."/>
            <person name="Dobson A.D.W."/>
            <person name="Rama T."/>
        </authorList>
    </citation>
    <scope>NUCLEOTIDE SEQUENCE</scope>
    <source>
        <strain evidence="1">TRa3180A</strain>
    </source>
</reference>
<comment type="caution">
    <text evidence="1">The sequence shown here is derived from an EMBL/GenBank/DDBJ whole genome shotgun (WGS) entry which is preliminary data.</text>
</comment>
<proteinExistence type="predicted"/>
<keyword evidence="2" id="KW-1185">Reference proteome</keyword>
<dbReference type="SUPFAM" id="SSF52540">
    <property type="entry name" value="P-loop containing nucleoside triphosphate hydrolases"/>
    <property type="match status" value="1"/>
</dbReference>
<dbReference type="EMBL" id="MU253739">
    <property type="protein sequence ID" value="KAG9249104.1"/>
    <property type="molecule type" value="Genomic_DNA"/>
</dbReference>
<accession>A0A9P8CJ39</accession>
<dbReference type="InterPro" id="IPR011990">
    <property type="entry name" value="TPR-like_helical_dom_sf"/>
</dbReference>
<dbReference type="Gene3D" id="1.25.40.10">
    <property type="entry name" value="Tetratricopeptide repeat domain"/>
    <property type="match status" value="2"/>
</dbReference>
<sequence length="1088" mass="123647">MPLQILAKPNLPPGGINVDIIAIQDIFEPAAQSTKEYRGYFVWLRSFLNYQSLQCRILAYQYDVQALLEPGLRSTQVLFDQSIALLDEVVAERHNSNAASRPLIFLCHGVGGLLVKRALTHAHQAHNIPESFRKLSSSVYAIIFAGTPHHGFSDEVLKVQYQDLLRPSDQFVLDLLKDSEMLEELNSLFQPLIDKVRIYSIWEQPEANGGNIPTMLVDEQSAAPVAYGLHRYGIMASHADLLRLSTPDHPGFRKVLSMLDELVEEARCPPEPLPPTRSNPRVRGHSMWQNDISARSVHLGDVYNYTTRSVREGFTTLPRSSSPHFTGRYVQVKSLSDALNSPMQNKYRGKHRIAVIYGLGGSGKTQFCLRFSEQHRSNYWGIFWIDASTRANAEACYASLGLEAGKGATFLAGKFWLSQCIEPWLLIIDNADETAMDIPDFIPAGSGGHILISTRNPNVRDYGNVVPLQFSGMDPEDGIDLLLKSAYPLCQPNQGEPQRRNLASRIAAELGYLAIALDQAGHTIRRNIYTIEKYLQSYLRYRHRLLSSHSQILDSEADVITTWEIPFCKIEQRPIMANVDAATLVHVFAFLHHESISEDIFHASWISSSIEEADATLPSLLRLSSRDYEIGQTRLRHAINVLCDHSIVDHDAERKTCTLHPVVHRWARSRLAQRHEDAFWLDCAVQLLNRCISPHLEASGYKFRRSMLPHIDSCIELLRSKDTAFPGSLKVANQVERFASLYAENGQWNQAVRLQKEITHYRLQILGKSHKDTLRSQRAISISLWNLFHIKEVIEVQRSLLSHRWWSRPNPTEWTHFLKPIHVDYCIALDDLTQSLWLAGHRVLSQRAGERALSGLLERLGPDDPLTLTAMFNLGRTYHHIGQVDRSHGLLVMVLKKRRAFFGPDHPETLMARNELGMNLLARKRHLAAAEQLVVKVIEARKRILGEEHAYTLWSVNDLSKILCERGRPAEAVFRLESIIPVVQRTLGGDHVGMNMTKGNLARAHIKCQRWSDAEFVLSQMLDHIKDDHPDWFETMHGYVHVQIQQGKTSQATQSYEFILRNFEKKRIVPNPAQSRVIRRLKTAISEA</sequence>
<dbReference type="SUPFAM" id="SSF48452">
    <property type="entry name" value="TPR-like"/>
    <property type="match status" value="2"/>
</dbReference>
<evidence type="ECO:0000313" key="2">
    <source>
        <dbReference type="Proteomes" id="UP000887226"/>
    </source>
</evidence>
<dbReference type="Gene3D" id="3.40.50.1820">
    <property type="entry name" value="alpha/beta hydrolase"/>
    <property type="match status" value="1"/>
</dbReference>
<dbReference type="InterPro" id="IPR027417">
    <property type="entry name" value="P-loop_NTPase"/>
</dbReference>